<dbReference type="Pfam" id="PF16198">
    <property type="entry name" value="TruB_C_2"/>
    <property type="match status" value="1"/>
</dbReference>
<dbReference type="InterPro" id="IPR014780">
    <property type="entry name" value="tRNA_psdUridine_synth_TruB"/>
</dbReference>
<dbReference type="PANTHER" id="PTHR13767">
    <property type="entry name" value="TRNA-PSEUDOURIDINE SYNTHASE"/>
    <property type="match status" value="1"/>
</dbReference>
<accession>A0ABS7J0Q4</accession>
<dbReference type="Gene3D" id="3.30.2350.10">
    <property type="entry name" value="Pseudouridine synthase"/>
    <property type="match status" value="1"/>
</dbReference>
<dbReference type="CDD" id="cd02573">
    <property type="entry name" value="PseudoU_synth_EcTruB"/>
    <property type="match status" value="1"/>
</dbReference>
<evidence type="ECO:0000259" key="7">
    <source>
        <dbReference type="Pfam" id="PF16198"/>
    </source>
</evidence>
<feature type="active site" description="Nucleophile" evidence="5">
    <location>
        <position position="51"/>
    </location>
</feature>
<dbReference type="EC" id="5.4.99.25" evidence="5"/>
<keyword evidence="4 5" id="KW-0413">Isomerase</keyword>
<comment type="function">
    <text evidence="5">Responsible for synthesis of pseudouridine from uracil-55 in the psi GC loop of transfer RNAs.</text>
</comment>
<dbReference type="InterPro" id="IPR020103">
    <property type="entry name" value="PsdUridine_synth_cat_dom_sf"/>
</dbReference>
<evidence type="ECO:0000313" key="8">
    <source>
        <dbReference type="EMBL" id="MBX7459313.1"/>
    </source>
</evidence>
<proteinExistence type="inferred from homology"/>
<comment type="catalytic activity">
    <reaction evidence="1 5">
        <text>uridine(55) in tRNA = pseudouridine(55) in tRNA</text>
        <dbReference type="Rhea" id="RHEA:42532"/>
        <dbReference type="Rhea" id="RHEA-COMP:10101"/>
        <dbReference type="Rhea" id="RHEA-COMP:10102"/>
        <dbReference type="ChEBI" id="CHEBI:65314"/>
        <dbReference type="ChEBI" id="CHEBI:65315"/>
        <dbReference type="EC" id="5.4.99.25"/>
    </reaction>
</comment>
<name>A0ABS7J0Q4_9SPHN</name>
<dbReference type="EMBL" id="JAIGNK010000005">
    <property type="protein sequence ID" value="MBX7459313.1"/>
    <property type="molecule type" value="Genomic_DNA"/>
</dbReference>
<gene>
    <name evidence="5 8" type="primary">truB</name>
    <name evidence="8" type="ORF">K3152_13750</name>
</gene>
<protein>
    <recommendedName>
        <fullName evidence="5">tRNA pseudouridine synthase B</fullName>
        <ecNumber evidence="5">5.4.99.25</ecNumber>
    </recommendedName>
    <alternativeName>
        <fullName evidence="5">tRNA pseudouridine(55) synthase</fullName>
        <shortName evidence="5">Psi55 synthase</shortName>
    </alternativeName>
    <alternativeName>
        <fullName evidence="5">tRNA pseudouridylate synthase</fullName>
    </alternativeName>
    <alternativeName>
        <fullName evidence="5">tRNA-uridine isomerase</fullName>
    </alternativeName>
</protein>
<reference evidence="8 9" key="1">
    <citation type="submission" date="2021-08" db="EMBL/GenBank/DDBJ databases">
        <title>Comparative Genomics Analysis of the Genus Qipengyuania Reveals Extensive Genetic Diversity and Metabolic Versatility, Including the Description of Fifteen Novel Species.</title>
        <authorList>
            <person name="Liu Y."/>
        </authorList>
    </citation>
    <scope>NUCLEOTIDE SEQUENCE [LARGE SCALE GENOMIC DNA]</scope>
    <source>
        <strain evidence="8 9">1NDH17</strain>
    </source>
</reference>
<dbReference type="Pfam" id="PF01509">
    <property type="entry name" value="TruB_N"/>
    <property type="match status" value="1"/>
</dbReference>
<dbReference type="SUPFAM" id="SSF55120">
    <property type="entry name" value="Pseudouridine synthase"/>
    <property type="match status" value="1"/>
</dbReference>
<dbReference type="RefSeq" id="WP_221574701.1">
    <property type="nucleotide sequence ID" value="NZ_JAIGNK010000005.1"/>
</dbReference>
<dbReference type="InterPro" id="IPR032819">
    <property type="entry name" value="TruB_C"/>
</dbReference>
<evidence type="ECO:0000256" key="4">
    <source>
        <dbReference type="ARBA" id="ARBA00023235"/>
    </source>
</evidence>
<dbReference type="InterPro" id="IPR002501">
    <property type="entry name" value="PsdUridine_synth_N"/>
</dbReference>
<evidence type="ECO:0000259" key="6">
    <source>
        <dbReference type="Pfam" id="PF01509"/>
    </source>
</evidence>
<evidence type="ECO:0000256" key="5">
    <source>
        <dbReference type="HAMAP-Rule" id="MF_01080"/>
    </source>
</evidence>
<comment type="similarity">
    <text evidence="2 5">Belongs to the pseudouridine synthase TruB family. Type 1 subfamily.</text>
</comment>
<dbReference type="PANTHER" id="PTHR13767:SF2">
    <property type="entry name" value="PSEUDOURIDYLATE SYNTHASE TRUB1"/>
    <property type="match status" value="1"/>
</dbReference>
<dbReference type="HAMAP" id="MF_01080">
    <property type="entry name" value="TruB_bact"/>
    <property type="match status" value="1"/>
</dbReference>
<evidence type="ECO:0000313" key="9">
    <source>
        <dbReference type="Proteomes" id="UP000783253"/>
    </source>
</evidence>
<comment type="caution">
    <text evidence="8">The sequence shown here is derived from an EMBL/GenBank/DDBJ whole genome shotgun (WGS) entry which is preliminary data.</text>
</comment>
<sequence>MTERTKPAPHGWLLLDKPRELGSTQAVGLVKRVLRQGGYKKTKVGHGGTLDPLAEGVLPIALGEATKLAGRMLDASKIYDFTVSFGTQTDTLDTEGEVVATSDHVPTGEDIAAILPQFTGAIEQAPPAYSAIKIDGKRAYDRARAGEEVVMKLRATTIHSLEILDSEPAAVTLRAHVTKGTYIRSLARDIALALGSVGHVTYLRRIKAGPFTEEQAISLDSAEEIAKGAPIENLLLPLEAGLDDIPVLSLEPDSAQAVRQGRVLSDLSHSDGLHLAKLGKTPVALMELEAGSAKVVRGFNLPDVAE</sequence>
<feature type="domain" description="tRNA pseudouridylate synthase B C-terminal" evidence="7">
    <location>
        <begin position="184"/>
        <end position="242"/>
    </location>
</feature>
<keyword evidence="9" id="KW-1185">Reference proteome</keyword>
<organism evidence="8 9">
    <name type="scientific">Qipengyuania polymorpha</name>
    <dbReference type="NCBI Taxonomy" id="2867234"/>
    <lineage>
        <taxon>Bacteria</taxon>
        <taxon>Pseudomonadati</taxon>
        <taxon>Pseudomonadota</taxon>
        <taxon>Alphaproteobacteria</taxon>
        <taxon>Sphingomonadales</taxon>
        <taxon>Erythrobacteraceae</taxon>
        <taxon>Qipengyuania</taxon>
    </lineage>
</organism>
<evidence type="ECO:0000256" key="3">
    <source>
        <dbReference type="ARBA" id="ARBA00022694"/>
    </source>
</evidence>
<dbReference type="Proteomes" id="UP000783253">
    <property type="component" value="Unassembled WGS sequence"/>
</dbReference>
<evidence type="ECO:0000256" key="2">
    <source>
        <dbReference type="ARBA" id="ARBA00005642"/>
    </source>
</evidence>
<dbReference type="NCBIfam" id="TIGR00431">
    <property type="entry name" value="TruB"/>
    <property type="match status" value="1"/>
</dbReference>
<evidence type="ECO:0000256" key="1">
    <source>
        <dbReference type="ARBA" id="ARBA00000385"/>
    </source>
</evidence>
<keyword evidence="3 5" id="KW-0819">tRNA processing</keyword>
<feature type="domain" description="Pseudouridine synthase II N-terminal" evidence="6">
    <location>
        <begin position="39"/>
        <end position="183"/>
    </location>
</feature>
<dbReference type="GO" id="GO:0160148">
    <property type="term" value="F:tRNA pseudouridine(55) synthase activity"/>
    <property type="evidence" value="ECO:0007669"/>
    <property type="project" value="UniProtKB-EC"/>
</dbReference>